<evidence type="ECO:0000256" key="11">
    <source>
        <dbReference type="ARBA" id="ARBA00064003"/>
    </source>
</evidence>
<evidence type="ECO:0000256" key="13">
    <source>
        <dbReference type="ARBA" id="ARBA00074306"/>
    </source>
</evidence>
<evidence type="ECO:0000256" key="2">
    <source>
        <dbReference type="ARBA" id="ARBA00004370"/>
    </source>
</evidence>
<dbReference type="InterPro" id="IPR007892">
    <property type="entry name" value="CHASE4"/>
</dbReference>
<comment type="similarity">
    <text evidence="3">In the N-terminal section; belongs to the phytochrome family.</text>
</comment>
<evidence type="ECO:0000256" key="12">
    <source>
        <dbReference type="ARBA" id="ARBA00068150"/>
    </source>
</evidence>
<dbReference type="Pfam" id="PF08447">
    <property type="entry name" value="PAS_3"/>
    <property type="match status" value="1"/>
</dbReference>
<dbReference type="GO" id="GO:0005886">
    <property type="term" value="C:plasma membrane"/>
    <property type="evidence" value="ECO:0007669"/>
    <property type="project" value="TreeGrafter"/>
</dbReference>
<evidence type="ECO:0000313" key="19">
    <source>
        <dbReference type="EMBL" id="SNS95017.1"/>
    </source>
</evidence>
<keyword evidence="7" id="KW-0547">Nucleotide-binding</keyword>
<proteinExistence type="inferred from homology"/>
<evidence type="ECO:0000313" key="20">
    <source>
        <dbReference type="Proteomes" id="UP000198304"/>
    </source>
</evidence>
<dbReference type="InterPro" id="IPR001610">
    <property type="entry name" value="PAC"/>
</dbReference>
<dbReference type="InterPro" id="IPR003660">
    <property type="entry name" value="HAMP_dom"/>
</dbReference>
<evidence type="ECO:0000256" key="7">
    <source>
        <dbReference type="ARBA" id="ARBA00022741"/>
    </source>
</evidence>
<dbReference type="InterPro" id="IPR036097">
    <property type="entry name" value="HisK_dim/P_sf"/>
</dbReference>
<dbReference type="FunFam" id="1.10.287.130:FF:000002">
    <property type="entry name" value="Two-component osmosensing histidine kinase"/>
    <property type="match status" value="1"/>
</dbReference>
<dbReference type="PROSITE" id="PS50112">
    <property type="entry name" value="PAS"/>
    <property type="match status" value="1"/>
</dbReference>
<dbReference type="NCBIfam" id="TIGR00229">
    <property type="entry name" value="sensory_box"/>
    <property type="match status" value="1"/>
</dbReference>
<dbReference type="EC" id="2.7.13.3" evidence="4"/>
<dbReference type="SMART" id="SM00388">
    <property type="entry name" value="HisKA"/>
    <property type="match status" value="1"/>
</dbReference>
<dbReference type="Pfam" id="PF05228">
    <property type="entry name" value="CHASE4"/>
    <property type="match status" value="1"/>
</dbReference>
<keyword evidence="20" id="KW-1185">Reference proteome</keyword>
<keyword evidence="8" id="KW-0418">Kinase</keyword>
<evidence type="ECO:0000256" key="6">
    <source>
        <dbReference type="ARBA" id="ARBA00022679"/>
    </source>
</evidence>
<dbReference type="InterPro" id="IPR035965">
    <property type="entry name" value="PAS-like_dom_sf"/>
</dbReference>
<dbReference type="GO" id="GO:0005524">
    <property type="term" value="F:ATP binding"/>
    <property type="evidence" value="ECO:0007669"/>
    <property type="project" value="UniProtKB-KW"/>
</dbReference>
<evidence type="ECO:0000259" key="18">
    <source>
        <dbReference type="PROSITE" id="PS50885"/>
    </source>
</evidence>
<reference evidence="19 20" key="1">
    <citation type="submission" date="2017-06" db="EMBL/GenBank/DDBJ databases">
        <authorList>
            <person name="Kim H.J."/>
            <person name="Triplett B.A."/>
        </authorList>
    </citation>
    <scope>NUCLEOTIDE SEQUENCE [LARGE SCALE GENOMIC DNA]</scope>
    <source>
        <strain evidence="19 20">SCA</strain>
    </source>
</reference>
<dbReference type="PANTHER" id="PTHR43047">
    <property type="entry name" value="TWO-COMPONENT HISTIDINE PROTEIN KINASE"/>
    <property type="match status" value="1"/>
</dbReference>
<keyword evidence="5" id="KW-0597">Phosphoprotein</keyword>
<dbReference type="Gene3D" id="1.10.287.130">
    <property type="match status" value="1"/>
</dbReference>
<feature type="domain" description="Histidine kinase" evidence="15">
    <location>
        <begin position="497"/>
        <end position="716"/>
    </location>
</feature>
<evidence type="ECO:0000256" key="3">
    <source>
        <dbReference type="ARBA" id="ARBA00006402"/>
    </source>
</evidence>
<keyword evidence="14" id="KW-0812">Transmembrane</keyword>
<comment type="subunit">
    <text evidence="11">At low DSF concentrations, interacts with RpfF.</text>
</comment>
<feature type="domain" description="PAC" evidence="17">
    <location>
        <begin position="426"/>
        <end position="479"/>
    </location>
</feature>
<evidence type="ECO:0000259" key="15">
    <source>
        <dbReference type="PROSITE" id="PS50109"/>
    </source>
</evidence>
<dbReference type="InterPro" id="IPR013655">
    <property type="entry name" value="PAS_fold_3"/>
</dbReference>
<dbReference type="CDD" id="cd00130">
    <property type="entry name" value="PAS"/>
    <property type="match status" value="1"/>
</dbReference>
<dbReference type="PROSITE" id="PS50113">
    <property type="entry name" value="PAC"/>
    <property type="match status" value="1"/>
</dbReference>
<keyword evidence="14" id="KW-1133">Transmembrane helix</keyword>
<dbReference type="PROSITE" id="PS50885">
    <property type="entry name" value="HAMP"/>
    <property type="match status" value="1"/>
</dbReference>
<dbReference type="CDD" id="cd06225">
    <property type="entry name" value="HAMP"/>
    <property type="match status" value="1"/>
</dbReference>
<feature type="transmembrane region" description="Helical" evidence="14">
    <location>
        <begin position="7"/>
        <end position="27"/>
    </location>
</feature>
<evidence type="ECO:0000259" key="17">
    <source>
        <dbReference type="PROSITE" id="PS50113"/>
    </source>
</evidence>
<evidence type="ECO:0000259" key="16">
    <source>
        <dbReference type="PROSITE" id="PS50112"/>
    </source>
</evidence>
<keyword evidence="6" id="KW-0808">Transferase</keyword>
<dbReference type="PRINTS" id="PR00344">
    <property type="entry name" value="BCTRLSENSOR"/>
</dbReference>
<accession>A0A239IN56</accession>
<evidence type="ECO:0000256" key="5">
    <source>
        <dbReference type="ARBA" id="ARBA00022553"/>
    </source>
</evidence>
<dbReference type="InterPro" id="IPR003594">
    <property type="entry name" value="HATPase_dom"/>
</dbReference>
<dbReference type="SMART" id="SM00086">
    <property type="entry name" value="PAC"/>
    <property type="match status" value="1"/>
</dbReference>
<dbReference type="AlphaFoldDB" id="A0A239IN56"/>
<sequence>MSLYKKTMLMAIVSISITLSLIIFSSYELLTKIALKNEEEIANYSKLQFENEISSIINNLSIVAADYGRWDDTYEHMIDFNEEYIKSNYINETFINNEFEMLLLIDDLGNINFEKAYSLENNEEIPIPEDYKEKVLEYWRFLYDRGGSNTHGIMVLPNDIAIISSQPVLTSYGVGPTRGTLIMGMYLDDNTIHKISEKMKLSIAVTNPSVSPSLDEEEVLANLSADNDIYIRPLSKETTSVYTVMEDLFGENNLLLRVDFPRTYFIQHLQSIIVFIFLAILTCLIIFMIFLIFLHKVVLNPLQQFTKEIVSIGNQENFSQRLKVKCKDELAILGNSVNSMLSSLETSHKKIAAITETIPDLVYIYDLQKNQYVYCNQQSQTILGYTSEELLDKSSHILLDLAHPEYLRKVGKHQEKIETTKDDEVLTIEIRAKHKRGHYLWLSCKDLVFQRTADGKVESILGIVQDITAKKLAEEELLQAKLEAEAASIAKSQFLANMSHELRTPMNGIIGLTEVLSLTPLNQEQKEYIELLRFSGDRLLSVINNVLDVSKLESQNVSLEDIPFDFHPLILGIIKDFSFRATKKGLVLTHKIDDSIPSTFIGDPHRLNQVLYNLLGNALKFTEEGAVHLEVSMDTVDEGKGIVHFSIKDTGVGIPKDKLHLLFNNFSQIDASTTRKYGGTGLGLAISKNLVELMGGRITVESQEDKGSIFTFSIPL</sequence>
<comment type="catalytic activity">
    <reaction evidence="1">
        <text>ATP + protein L-histidine = ADP + protein N-phospho-L-histidine.</text>
        <dbReference type="EC" id="2.7.13.3"/>
    </reaction>
</comment>
<dbReference type="SMART" id="SM00304">
    <property type="entry name" value="HAMP"/>
    <property type="match status" value="1"/>
</dbReference>
<evidence type="ECO:0000256" key="9">
    <source>
        <dbReference type="ARBA" id="ARBA00022840"/>
    </source>
</evidence>
<evidence type="ECO:0000256" key="8">
    <source>
        <dbReference type="ARBA" id="ARBA00022777"/>
    </source>
</evidence>
<dbReference type="GO" id="GO:0000155">
    <property type="term" value="F:phosphorelay sensor kinase activity"/>
    <property type="evidence" value="ECO:0007669"/>
    <property type="project" value="InterPro"/>
</dbReference>
<dbReference type="OrthoDB" id="9790669at2"/>
<evidence type="ECO:0000256" key="4">
    <source>
        <dbReference type="ARBA" id="ARBA00012438"/>
    </source>
</evidence>
<dbReference type="GO" id="GO:0009927">
    <property type="term" value="F:histidine phosphotransfer kinase activity"/>
    <property type="evidence" value="ECO:0007669"/>
    <property type="project" value="TreeGrafter"/>
</dbReference>
<dbReference type="Pfam" id="PF02518">
    <property type="entry name" value="HATPase_c"/>
    <property type="match status" value="1"/>
</dbReference>
<protein>
    <recommendedName>
        <fullName evidence="13">Circadian input-output histidine kinase CikA</fullName>
        <ecNumber evidence="4">2.7.13.3</ecNumber>
    </recommendedName>
    <alternativeName>
        <fullName evidence="12">Sensory/regulatory protein RpfC</fullName>
    </alternativeName>
</protein>
<dbReference type="InterPro" id="IPR003661">
    <property type="entry name" value="HisK_dim/P_dom"/>
</dbReference>
<dbReference type="Gene3D" id="6.10.340.10">
    <property type="match status" value="1"/>
</dbReference>
<dbReference type="InterPro" id="IPR000014">
    <property type="entry name" value="PAS"/>
</dbReference>
<keyword evidence="14" id="KW-0472">Membrane</keyword>
<dbReference type="InterPro" id="IPR036890">
    <property type="entry name" value="HATPase_C_sf"/>
</dbReference>
<feature type="transmembrane region" description="Helical" evidence="14">
    <location>
        <begin position="272"/>
        <end position="294"/>
    </location>
</feature>
<gene>
    <name evidence="19" type="ORF">SAMN05446037_102920</name>
</gene>
<dbReference type="Pfam" id="PF00512">
    <property type="entry name" value="HisKA"/>
    <property type="match status" value="1"/>
</dbReference>
<keyword evidence="10" id="KW-0902">Two-component regulatory system</keyword>
<dbReference type="CDD" id="cd16922">
    <property type="entry name" value="HATPase_EvgS-ArcB-TorS-like"/>
    <property type="match status" value="1"/>
</dbReference>
<dbReference type="Gene3D" id="3.30.565.10">
    <property type="entry name" value="Histidine kinase-like ATPase, C-terminal domain"/>
    <property type="match status" value="1"/>
</dbReference>
<dbReference type="FunFam" id="3.30.565.10:FF:000010">
    <property type="entry name" value="Sensor histidine kinase RcsC"/>
    <property type="match status" value="1"/>
</dbReference>
<dbReference type="Proteomes" id="UP000198304">
    <property type="component" value="Unassembled WGS sequence"/>
</dbReference>
<dbReference type="SUPFAM" id="SSF55785">
    <property type="entry name" value="PYP-like sensor domain (PAS domain)"/>
    <property type="match status" value="1"/>
</dbReference>
<dbReference type="EMBL" id="FZOJ01000029">
    <property type="protein sequence ID" value="SNS95017.1"/>
    <property type="molecule type" value="Genomic_DNA"/>
</dbReference>
<dbReference type="SMART" id="SM00387">
    <property type="entry name" value="HATPase_c"/>
    <property type="match status" value="1"/>
</dbReference>
<dbReference type="CDD" id="cd00082">
    <property type="entry name" value="HisKA"/>
    <property type="match status" value="1"/>
</dbReference>
<dbReference type="PANTHER" id="PTHR43047:SF72">
    <property type="entry name" value="OSMOSENSING HISTIDINE PROTEIN KINASE SLN1"/>
    <property type="match status" value="1"/>
</dbReference>
<comment type="subcellular location">
    <subcellularLocation>
        <location evidence="2">Membrane</location>
    </subcellularLocation>
</comment>
<evidence type="ECO:0000256" key="14">
    <source>
        <dbReference type="SAM" id="Phobius"/>
    </source>
</evidence>
<evidence type="ECO:0000256" key="10">
    <source>
        <dbReference type="ARBA" id="ARBA00023012"/>
    </source>
</evidence>
<dbReference type="InterPro" id="IPR004358">
    <property type="entry name" value="Sig_transdc_His_kin-like_C"/>
</dbReference>
<keyword evidence="9" id="KW-0067">ATP-binding</keyword>
<dbReference type="InterPro" id="IPR000700">
    <property type="entry name" value="PAS-assoc_C"/>
</dbReference>
<dbReference type="InterPro" id="IPR005467">
    <property type="entry name" value="His_kinase_dom"/>
</dbReference>
<dbReference type="Pfam" id="PF00672">
    <property type="entry name" value="HAMP"/>
    <property type="match status" value="1"/>
</dbReference>
<dbReference type="PROSITE" id="PS50109">
    <property type="entry name" value="HIS_KIN"/>
    <property type="match status" value="1"/>
</dbReference>
<feature type="domain" description="HAMP" evidence="18">
    <location>
        <begin position="296"/>
        <end position="349"/>
    </location>
</feature>
<dbReference type="RefSeq" id="WP_089284674.1">
    <property type="nucleotide sequence ID" value="NZ_FZOJ01000029.1"/>
</dbReference>
<dbReference type="Gene3D" id="3.30.450.20">
    <property type="entry name" value="PAS domain"/>
    <property type="match status" value="1"/>
</dbReference>
<dbReference type="SMART" id="SM00091">
    <property type="entry name" value="PAS"/>
    <property type="match status" value="1"/>
</dbReference>
<evidence type="ECO:0000256" key="1">
    <source>
        <dbReference type="ARBA" id="ARBA00000085"/>
    </source>
</evidence>
<organism evidence="19 20">
    <name type="scientific">Anaerovirgula multivorans</name>
    <dbReference type="NCBI Taxonomy" id="312168"/>
    <lineage>
        <taxon>Bacteria</taxon>
        <taxon>Bacillati</taxon>
        <taxon>Bacillota</taxon>
        <taxon>Clostridia</taxon>
        <taxon>Peptostreptococcales</taxon>
        <taxon>Natronincolaceae</taxon>
        <taxon>Anaerovirgula</taxon>
    </lineage>
</organism>
<dbReference type="SUPFAM" id="SSF47384">
    <property type="entry name" value="Homodimeric domain of signal transducing histidine kinase"/>
    <property type="match status" value="1"/>
</dbReference>
<feature type="domain" description="PAS" evidence="16">
    <location>
        <begin position="347"/>
        <end position="405"/>
    </location>
</feature>
<dbReference type="SUPFAM" id="SSF55874">
    <property type="entry name" value="ATPase domain of HSP90 chaperone/DNA topoisomerase II/histidine kinase"/>
    <property type="match status" value="1"/>
</dbReference>
<name>A0A239IN56_9FIRM</name>